<proteinExistence type="predicted"/>
<evidence type="ECO:0000313" key="2">
    <source>
        <dbReference type="EMBL" id="OHT08477.1"/>
    </source>
</evidence>
<evidence type="ECO:0000256" key="1">
    <source>
        <dbReference type="SAM" id="Coils"/>
    </source>
</evidence>
<keyword evidence="3" id="KW-1185">Reference proteome</keyword>
<dbReference type="VEuPathDB" id="TrichDB:TRFO_22987"/>
<reference evidence="2" key="1">
    <citation type="submission" date="2016-10" db="EMBL/GenBank/DDBJ databases">
        <authorList>
            <person name="Benchimol M."/>
            <person name="Almeida L.G."/>
            <person name="Vasconcelos A.T."/>
            <person name="Perreira-Neves A."/>
            <person name="Rosa I.A."/>
            <person name="Tasca T."/>
            <person name="Bogo M.R."/>
            <person name="de Souza W."/>
        </authorList>
    </citation>
    <scope>NUCLEOTIDE SEQUENCE [LARGE SCALE GENOMIC DNA]</scope>
    <source>
        <strain evidence="2">K</strain>
    </source>
</reference>
<dbReference type="AlphaFoldDB" id="A0A1J4KGN0"/>
<keyword evidence="1" id="KW-0175">Coiled coil</keyword>
<sequence>MHSVLGSQHPYPSAQSPIFVTARPNSSPFSDVFRTPKNNKSVKSLKSMRTLQTENKSIIKKKARSAFNIRKMSDQIEIENRALNDEYIEINREIALLECELMPLREKCNKLRLSIMSFNSLYQNDEIMIEPPNFNSAFIQLQNEKDELTRQHDEALQYYSNQSIERIQKEIEKGINFCELLSSSNANLKMQSDDIFSKITQFKRSSFFYEVQQQKKRIEELSQNYTDAKQLHAALKVEYFQLTDPAIKTEEKNVNEASDVIKLTRKLNTLKRKYYELCDDLIRMKQRQTEEVEAITAVLAQQSDTDLSES</sequence>
<dbReference type="Proteomes" id="UP000179807">
    <property type="component" value="Unassembled WGS sequence"/>
</dbReference>
<dbReference type="GeneID" id="94837595"/>
<gene>
    <name evidence="2" type="ORF">TRFO_22987</name>
</gene>
<dbReference type="EMBL" id="MLAK01000666">
    <property type="protein sequence ID" value="OHT08477.1"/>
    <property type="molecule type" value="Genomic_DNA"/>
</dbReference>
<organism evidence="2 3">
    <name type="scientific">Tritrichomonas foetus</name>
    <dbReference type="NCBI Taxonomy" id="1144522"/>
    <lineage>
        <taxon>Eukaryota</taxon>
        <taxon>Metamonada</taxon>
        <taxon>Parabasalia</taxon>
        <taxon>Tritrichomonadida</taxon>
        <taxon>Tritrichomonadidae</taxon>
        <taxon>Tritrichomonas</taxon>
    </lineage>
</organism>
<comment type="caution">
    <text evidence="2">The sequence shown here is derived from an EMBL/GenBank/DDBJ whole genome shotgun (WGS) entry which is preliminary data.</text>
</comment>
<evidence type="ECO:0000313" key="3">
    <source>
        <dbReference type="Proteomes" id="UP000179807"/>
    </source>
</evidence>
<protein>
    <submittedName>
        <fullName evidence="2">Uncharacterized protein</fullName>
    </submittedName>
</protein>
<accession>A0A1J4KGN0</accession>
<name>A0A1J4KGN0_9EUKA</name>
<feature type="coiled-coil region" evidence="1">
    <location>
        <begin position="73"/>
        <end position="100"/>
    </location>
</feature>
<feature type="coiled-coil region" evidence="1">
    <location>
        <begin position="211"/>
        <end position="238"/>
    </location>
</feature>
<dbReference type="RefSeq" id="XP_068361613.1">
    <property type="nucleotide sequence ID" value="XM_068502891.1"/>
</dbReference>